<sequence length="308" mass="34185">MQPMREPLPSENLFWPVVWAVSLHLLIIILLFVSFQSTVELPPSKPVVQVTLYQLQSQSQATTRTNQKIAGEAQKTSAPVHQTEQMESRKQEQQKQEAAAAARKKAEDAKKAEQQKKAEEARKKAEQAAIAKKKAEQEQKKKQAEEARKKAEAEKKRKAEEARKKAEADKQRKAQEAARKAQEDRKAQALAELLSTDTQYQQTQADTLGSQVAGSFDDLIRQLVSQNWTRPPSARNGMVVVVQINMLPDGTIANASVSRSSGDAGFDSSAVNAVRNVGRISEMQGLSPADFAPYRSFKMTFTPEDLAL</sequence>
<dbReference type="NCBIfam" id="TIGR01352">
    <property type="entry name" value="tonB_Cterm"/>
    <property type="match status" value="1"/>
</dbReference>
<evidence type="ECO:0000313" key="7">
    <source>
        <dbReference type="EMBL" id="GGH88854.1"/>
    </source>
</evidence>
<dbReference type="Gene3D" id="3.30.1150.10">
    <property type="match status" value="1"/>
</dbReference>
<reference evidence="8" key="3">
    <citation type="submission" date="2017-12" db="EMBL/GenBank/DDBJ databases">
        <authorList>
            <person name="Hurst M.R.H."/>
        </authorList>
    </citation>
    <scope>NUCLEOTIDE SEQUENCE [LARGE SCALE GENOMIC DNA]</scope>
    <source>
        <strain evidence="8">ZYSR67-Z</strain>
    </source>
</reference>
<dbReference type="NCBIfam" id="TIGR02794">
    <property type="entry name" value="tolA_full"/>
    <property type="match status" value="2"/>
</dbReference>
<dbReference type="AlphaFoldDB" id="A0A2I0CVC0"/>
<evidence type="ECO:0000256" key="1">
    <source>
        <dbReference type="ARBA" id="ARBA00004167"/>
    </source>
</evidence>
<dbReference type="EMBL" id="BMDE01000001">
    <property type="protein sequence ID" value="GGH88854.1"/>
    <property type="molecule type" value="Genomic_DNA"/>
</dbReference>
<protein>
    <submittedName>
        <fullName evidence="8">Cell envelope integrity protein TolA</fullName>
    </submittedName>
</protein>
<reference evidence="9" key="2">
    <citation type="submission" date="2017-12" db="EMBL/GenBank/DDBJ databases">
        <authorList>
            <person name="Yu X.-Y."/>
        </authorList>
    </citation>
    <scope>NUCLEOTIDE SEQUENCE [LARGE SCALE GENOMIC DNA]</scope>
    <source>
        <strain evidence="9">ZYSR67-Z</strain>
    </source>
</reference>
<comment type="subcellular location">
    <subcellularLocation>
        <location evidence="1">Membrane</location>
        <topology evidence="1">Single-pass membrane protein</topology>
    </subcellularLocation>
</comment>
<evidence type="ECO:0000256" key="5">
    <source>
        <dbReference type="SAM" id="MobiDB-lite"/>
    </source>
</evidence>
<evidence type="ECO:0000313" key="8">
    <source>
        <dbReference type="EMBL" id="PKF73417.1"/>
    </source>
</evidence>
<reference evidence="10" key="4">
    <citation type="journal article" date="2019" name="Int. J. Syst. Evol. Microbiol.">
        <title>The Global Catalogue of Microorganisms (GCM) 10K type strain sequencing project: providing services to taxonomists for standard genome sequencing and annotation.</title>
        <authorList>
            <consortium name="The Broad Institute Genomics Platform"/>
            <consortium name="The Broad Institute Genome Sequencing Center for Infectious Disease"/>
            <person name="Wu L."/>
            <person name="Ma J."/>
        </authorList>
    </citation>
    <scope>NUCLEOTIDE SEQUENCE [LARGE SCALE GENOMIC DNA]</scope>
    <source>
        <strain evidence="10">CCM 8778</strain>
    </source>
</reference>
<keyword evidence="10" id="KW-1185">Reference proteome</keyword>
<proteinExistence type="predicted"/>
<dbReference type="GO" id="GO:0019534">
    <property type="term" value="F:toxin transmembrane transporter activity"/>
    <property type="evidence" value="ECO:0007669"/>
    <property type="project" value="InterPro"/>
</dbReference>
<feature type="compositionally biased region" description="Basic and acidic residues" evidence="5">
    <location>
        <begin position="104"/>
        <end position="126"/>
    </location>
</feature>
<accession>A0A2I0CVC0</accession>
<dbReference type="GO" id="GO:0043213">
    <property type="term" value="P:bacteriocin transport"/>
    <property type="evidence" value="ECO:0007669"/>
    <property type="project" value="InterPro"/>
</dbReference>
<keyword evidence="2 6" id="KW-0812">Transmembrane</keyword>
<evidence type="ECO:0000313" key="10">
    <source>
        <dbReference type="Proteomes" id="UP000655550"/>
    </source>
</evidence>
<feature type="compositionally biased region" description="Basic and acidic residues" evidence="5">
    <location>
        <begin position="133"/>
        <end position="187"/>
    </location>
</feature>
<feature type="transmembrane region" description="Helical" evidence="6">
    <location>
        <begin position="12"/>
        <end position="35"/>
    </location>
</feature>
<keyword evidence="3 6" id="KW-1133">Transmembrane helix</keyword>
<feature type="compositionally biased region" description="Polar residues" evidence="5">
    <location>
        <begin position="60"/>
        <end position="83"/>
    </location>
</feature>
<dbReference type="GO" id="GO:0016020">
    <property type="term" value="C:membrane"/>
    <property type="evidence" value="ECO:0007669"/>
    <property type="project" value="UniProtKB-SubCell"/>
</dbReference>
<evidence type="ECO:0000313" key="9">
    <source>
        <dbReference type="Proteomes" id="UP000242861"/>
    </source>
</evidence>
<feature type="compositionally biased region" description="Basic and acidic residues" evidence="5">
    <location>
        <begin position="84"/>
        <end position="95"/>
    </location>
</feature>
<comment type="caution">
    <text evidence="8">The sequence shown here is derived from an EMBL/GenBank/DDBJ whole genome shotgun (WGS) entry which is preliminary data.</text>
</comment>
<dbReference type="EMBL" id="PIYS01000001">
    <property type="protein sequence ID" value="PKF73417.1"/>
    <property type="molecule type" value="Genomic_DNA"/>
</dbReference>
<name>A0A2I0CVC0_9PSED</name>
<reference evidence="7" key="5">
    <citation type="submission" date="2024-05" db="EMBL/GenBank/DDBJ databases">
        <authorList>
            <person name="Sun Q."/>
            <person name="Sedlacek I."/>
        </authorList>
    </citation>
    <scope>NUCLEOTIDE SEQUENCE</scope>
    <source>
        <strain evidence="7">CCM 8778</strain>
    </source>
</reference>
<evidence type="ECO:0000256" key="6">
    <source>
        <dbReference type="SAM" id="Phobius"/>
    </source>
</evidence>
<dbReference type="RefSeq" id="WP_093986674.1">
    <property type="nucleotide sequence ID" value="NZ_BMDE01000001.1"/>
</dbReference>
<organism evidence="8 9">
    <name type="scientific">Pseudomonas fluvialis</name>
    <dbReference type="NCBI Taxonomy" id="1793966"/>
    <lineage>
        <taxon>Bacteria</taxon>
        <taxon>Pseudomonadati</taxon>
        <taxon>Pseudomonadota</taxon>
        <taxon>Gammaproteobacteria</taxon>
        <taxon>Pseudomonadales</taxon>
        <taxon>Pseudomonadaceae</taxon>
        <taxon>Pseudomonas</taxon>
    </lineage>
</organism>
<dbReference type="Proteomes" id="UP000655550">
    <property type="component" value="Unassembled WGS sequence"/>
</dbReference>
<reference evidence="7" key="1">
    <citation type="journal article" date="2014" name="Int. J. Syst. Evol. Microbiol.">
        <title>Complete genome of a new Firmicutes species belonging to the dominant human colonic microbiota ('Ruminococcus bicirculans') reveals two chromosomes and a selective capacity to utilize plant glucans.</title>
        <authorList>
            <consortium name="NISC Comparative Sequencing Program"/>
            <person name="Wegmann U."/>
            <person name="Louis P."/>
            <person name="Goesmann A."/>
            <person name="Henrissat B."/>
            <person name="Duncan S.H."/>
            <person name="Flint H.J."/>
        </authorList>
    </citation>
    <scope>NUCLEOTIDE SEQUENCE</scope>
    <source>
        <strain evidence="7">CCM 8778</strain>
    </source>
</reference>
<dbReference type="Proteomes" id="UP000242861">
    <property type="component" value="Unassembled WGS sequence"/>
</dbReference>
<keyword evidence="4 6" id="KW-0472">Membrane</keyword>
<dbReference type="Pfam" id="PF13103">
    <property type="entry name" value="TonB_2"/>
    <property type="match status" value="1"/>
</dbReference>
<dbReference type="SUPFAM" id="SSF74653">
    <property type="entry name" value="TolA/TonB C-terminal domain"/>
    <property type="match status" value="1"/>
</dbReference>
<dbReference type="InterPro" id="IPR014161">
    <property type="entry name" value="Tol-Pal_TolA"/>
</dbReference>
<evidence type="ECO:0000256" key="4">
    <source>
        <dbReference type="ARBA" id="ARBA00023136"/>
    </source>
</evidence>
<evidence type="ECO:0000256" key="3">
    <source>
        <dbReference type="ARBA" id="ARBA00022989"/>
    </source>
</evidence>
<gene>
    <name evidence="8" type="ORF">CW360_00615</name>
    <name evidence="7" type="ORF">GCM10007363_02560</name>
</gene>
<evidence type="ECO:0000256" key="2">
    <source>
        <dbReference type="ARBA" id="ARBA00022692"/>
    </source>
</evidence>
<feature type="region of interest" description="Disordered" evidence="5">
    <location>
        <begin position="60"/>
        <end position="187"/>
    </location>
</feature>
<dbReference type="InterPro" id="IPR006260">
    <property type="entry name" value="TonB/TolA_C"/>
</dbReference>